<reference evidence="2 3" key="1">
    <citation type="submission" date="2018-11" db="EMBL/GenBank/DDBJ databases">
        <title>Sequencing the genomes of 1000 actinobacteria strains.</title>
        <authorList>
            <person name="Klenk H.-P."/>
        </authorList>
    </citation>
    <scope>NUCLEOTIDE SEQUENCE [LARGE SCALE GENOMIC DNA]</scope>
    <source>
        <strain evidence="2 3">DSM 44780</strain>
    </source>
</reference>
<comment type="caution">
    <text evidence="2">The sequence shown here is derived from an EMBL/GenBank/DDBJ whole genome shotgun (WGS) entry which is preliminary data.</text>
</comment>
<feature type="region of interest" description="Disordered" evidence="1">
    <location>
        <begin position="1"/>
        <end position="24"/>
    </location>
</feature>
<organism evidence="2 3">
    <name type="scientific">Kitasatospora cineracea</name>
    <dbReference type="NCBI Taxonomy" id="88074"/>
    <lineage>
        <taxon>Bacteria</taxon>
        <taxon>Bacillati</taxon>
        <taxon>Actinomycetota</taxon>
        <taxon>Actinomycetes</taxon>
        <taxon>Kitasatosporales</taxon>
        <taxon>Streptomycetaceae</taxon>
        <taxon>Kitasatospora</taxon>
    </lineage>
</organism>
<dbReference type="OrthoDB" id="9869674at2"/>
<gene>
    <name evidence="2" type="ORF">EDD39_2953</name>
</gene>
<evidence type="ECO:0000256" key="1">
    <source>
        <dbReference type="SAM" id="MobiDB-lite"/>
    </source>
</evidence>
<accession>A0A8G1UJ05</accession>
<dbReference type="EMBL" id="RJVJ01000001">
    <property type="protein sequence ID" value="ROR44745.1"/>
    <property type="molecule type" value="Genomic_DNA"/>
</dbReference>
<dbReference type="AlphaFoldDB" id="A0A8G1UJ05"/>
<evidence type="ECO:0000313" key="2">
    <source>
        <dbReference type="EMBL" id="ROR44745.1"/>
    </source>
</evidence>
<dbReference type="RefSeq" id="WP_123556250.1">
    <property type="nucleotide sequence ID" value="NZ_RJVJ01000001.1"/>
</dbReference>
<proteinExistence type="predicted"/>
<sequence length="222" mass="24631">MSTTTLYSEPVSTAAVPGGPAPRKTPASVAAVVAYARRHGWNAHAAWSPADETNTGDGWVVKTSADTARGRGEFRLVWRYQGRGLRYERYFSEGRGPGKFSHGPTLPFVRWAMRNNPIPSAVAGDEPPVWRWREPDALPPTVEELTESMLAPIRRSAEHSWLPQTVYASRWIGRDFLGQDCLLISVAMPRDDYRPEDVHPGSPLPLLTILPRFYHGTVPMGG</sequence>
<name>A0A8G1UJ05_9ACTN</name>
<evidence type="ECO:0000313" key="3">
    <source>
        <dbReference type="Proteomes" id="UP000267408"/>
    </source>
</evidence>
<dbReference type="Proteomes" id="UP000267408">
    <property type="component" value="Unassembled WGS sequence"/>
</dbReference>
<feature type="compositionally biased region" description="Polar residues" evidence="1">
    <location>
        <begin position="1"/>
        <end position="11"/>
    </location>
</feature>
<protein>
    <submittedName>
        <fullName evidence="2">Uncharacterized protein</fullName>
    </submittedName>
</protein>